<keyword evidence="2" id="KW-0326">Glycosidase</keyword>
<dbReference type="InterPro" id="IPR008263">
    <property type="entry name" value="GH16_AS"/>
</dbReference>
<feature type="domain" description="GH16" evidence="5">
    <location>
        <begin position="1"/>
        <end position="197"/>
    </location>
</feature>
<reference evidence="6" key="1">
    <citation type="submission" date="2019-09" db="EMBL/GenBank/DDBJ databases">
        <title>Draft genome information of white flower Hibiscus syriacus.</title>
        <authorList>
            <person name="Kim Y.-M."/>
        </authorList>
    </citation>
    <scope>NUCLEOTIDE SEQUENCE [LARGE SCALE GENOMIC DNA]</scope>
    <source>
        <strain evidence="6">YM2019G1</strain>
    </source>
</reference>
<name>A0A6A3A4X0_HIBSY</name>
<dbReference type="EMBL" id="VEPZ02001040">
    <property type="protein sequence ID" value="KAE8699344.1"/>
    <property type="molecule type" value="Genomic_DNA"/>
</dbReference>
<evidence type="ECO:0000256" key="2">
    <source>
        <dbReference type="ARBA" id="ARBA00023295"/>
    </source>
</evidence>
<dbReference type="InterPro" id="IPR008264">
    <property type="entry name" value="Beta_glucanase"/>
</dbReference>
<sequence length="256" mass="28915">MGNLRVSSVLLLSLIAAAFANNFHQDVEITWGGRHARILCPGNLLTLTMDKTSGGAGFKSKRDYLFGTFNMQMRLIPGNSAGTVTTFYLSSEGPSHDEIDLEFLGNKSGSPYTLHTNVFTQGEGGREEGFHLWFDPIKHFHTYSIVWNPRNIIPLEFRTPNKQRMKVYASLWDADDWETRGGRVKTDWSKAPFVAYYRNLIAKSDWGMQGLNARGKKTTELGKETLQNLLLLQLSETEPAAWKWPPPPSRVQGVHR</sequence>
<dbReference type="GO" id="GO:0005975">
    <property type="term" value="P:carbohydrate metabolic process"/>
    <property type="evidence" value="ECO:0007669"/>
    <property type="project" value="InterPro"/>
</dbReference>
<keyword evidence="4" id="KW-0732">Signal</keyword>
<evidence type="ECO:0000259" key="5">
    <source>
        <dbReference type="PROSITE" id="PS51762"/>
    </source>
</evidence>
<feature type="active site" description="Proton donor" evidence="3">
    <location>
        <position position="102"/>
    </location>
</feature>
<dbReference type="PRINTS" id="PR00737">
    <property type="entry name" value="GLHYDRLASE16"/>
</dbReference>
<keyword evidence="1" id="KW-0378">Hydrolase</keyword>
<dbReference type="InterPro" id="IPR013320">
    <property type="entry name" value="ConA-like_dom_sf"/>
</dbReference>
<dbReference type="PROSITE" id="PS01034">
    <property type="entry name" value="GH16_1"/>
    <property type="match status" value="1"/>
</dbReference>
<dbReference type="SUPFAM" id="SSF49899">
    <property type="entry name" value="Concanavalin A-like lectins/glucanases"/>
    <property type="match status" value="1"/>
</dbReference>
<evidence type="ECO:0000256" key="1">
    <source>
        <dbReference type="ARBA" id="ARBA00022801"/>
    </source>
</evidence>
<dbReference type="InterPro" id="IPR000757">
    <property type="entry name" value="Beta-glucanase-like"/>
</dbReference>
<feature type="signal peptide" evidence="4">
    <location>
        <begin position="1"/>
        <end position="20"/>
    </location>
</feature>
<gene>
    <name evidence="6" type="ORF">F3Y22_tig00110580pilonHSYRG00140</name>
</gene>
<comment type="caution">
    <text evidence="6">The sequence shown here is derived from an EMBL/GenBank/DDBJ whole genome shotgun (WGS) entry which is preliminary data.</text>
</comment>
<dbReference type="PANTHER" id="PTHR31062">
    <property type="entry name" value="XYLOGLUCAN ENDOTRANSGLUCOSYLASE/HYDROLASE PROTEIN 8-RELATED"/>
    <property type="match status" value="1"/>
</dbReference>
<evidence type="ECO:0000313" key="6">
    <source>
        <dbReference type="EMBL" id="KAE8699344.1"/>
    </source>
</evidence>
<dbReference type="PROSITE" id="PS51762">
    <property type="entry name" value="GH16_2"/>
    <property type="match status" value="1"/>
</dbReference>
<accession>A0A6A3A4X0</accession>
<evidence type="ECO:0000256" key="3">
    <source>
        <dbReference type="PIRSR" id="PIRSR608264-1"/>
    </source>
</evidence>
<dbReference type="Gene3D" id="2.60.120.200">
    <property type="match status" value="1"/>
</dbReference>
<keyword evidence="7" id="KW-1185">Reference proteome</keyword>
<dbReference type="Proteomes" id="UP000436088">
    <property type="component" value="Unassembled WGS sequence"/>
</dbReference>
<feature type="active site" description="Nucleophile" evidence="3">
    <location>
        <position position="98"/>
    </location>
</feature>
<evidence type="ECO:0000313" key="7">
    <source>
        <dbReference type="Proteomes" id="UP000436088"/>
    </source>
</evidence>
<protein>
    <submittedName>
        <fullName evidence="6">Xyloglucan endotransglucosylase/hydrolase protein 15</fullName>
    </submittedName>
</protein>
<proteinExistence type="predicted"/>
<dbReference type="InterPro" id="IPR044791">
    <property type="entry name" value="Beta-glucanase/XTH"/>
</dbReference>
<dbReference type="GO" id="GO:0004553">
    <property type="term" value="F:hydrolase activity, hydrolyzing O-glycosyl compounds"/>
    <property type="evidence" value="ECO:0007669"/>
    <property type="project" value="InterPro"/>
</dbReference>
<organism evidence="6 7">
    <name type="scientific">Hibiscus syriacus</name>
    <name type="common">Rose of Sharon</name>
    <dbReference type="NCBI Taxonomy" id="106335"/>
    <lineage>
        <taxon>Eukaryota</taxon>
        <taxon>Viridiplantae</taxon>
        <taxon>Streptophyta</taxon>
        <taxon>Embryophyta</taxon>
        <taxon>Tracheophyta</taxon>
        <taxon>Spermatophyta</taxon>
        <taxon>Magnoliopsida</taxon>
        <taxon>eudicotyledons</taxon>
        <taxon>Gunneridae</taxon>
        <taxon>Pentapetalae</taxon>
        <taxon>rosids</taxon>
        <taxon>malvids</taxon>
        <taxon>Malvales</taxon>
        <taxon>Malvaceae</taxon>
        <taxon>Malvoideae</taxon>
        <taxon>Hibiscus</taxon>
    </lineage>
</organism>
<dbReference type="AlphaFoldDB" id="A0A6A3A4X0"/>
<evidence type="ECO:0000256" key="4">
    <source>
        <dbReference type="SAM" id="SignalP"/>
    </source>
</evidence>
<dbReference type="Pfam" id="PF00722">
    <property type="entry name" value="Glyco_hydro_16"/>
    <property type="match status" value="1"/>
</dbReference>
<feature type="chain" id="PRO_5025336488" evidence="4">
    <location>
        <begin position="21"/>
        <end position="256"/>
    </location>
</feature>